<gene>
    <name evidence="20" type="primary">ZMYND8</name>
</gene>
<feature type="region of interest" description="Disordered" evidence="15">
    <location>
        <begin position="1"/>
        <end position="56"/>
    </location>
</feature>
<evidence type="ECO:0000259" key="19">
    <source>
        <dbReference type="PROSITE" id="PS50865"/>
    </source>
</evidence>
<feature type="compositionally biased region" description="Basic and acidic residues" evidence="15">
    <location>
        <begin position="1051"/>
        <end position="1062"/>
    </location>
</feature>
<evidence type="ECO:0000256" key="2">
    <source>
        <dbReference type="ARBA" id="ARBA00004286"/>
    </source>
</evidence>
<feature type="compositionally biased region" description="Basic and acidic residues" evidence="15">
    <location>
        <begin position="1000"/>
        <end position="1012"/>
    </location>
</feature>
<evidence type="ECO:0000256" key="10">
    <source>
        <dbReference type="ARBA" id="ARBA00023163"/>
    </source>
</evidence>
<feature type="region of interest" description="Disordered" evidence="15">
    <location>
        <begin position="349"/>
        <end position="452"/>
    </location>
</feature>
<evidence type="ECO:0000256" key="14">
    <source>
        <dbReference type="SAM" id="Coils"/>
    </source>
</evidence>
<evidence type="ECO:0000256" key="6">
    <source>
        <dbReference type="ARBA" id="ARBA00022833"/>
    </source>
</evidence>
<dbReference type="InterPro" id="IPR037967">
    <property type="entry name" value="ZMYND8_Bromo_dom"/>
</dbReference>
<feature type="compositionally biased region" description="Basic and acidic residues" evidence="15">
    <location>
        <begin position="593"/>
        <end position="633"/>
    </location>
</feature>
<dbReference type="Ensembl" id="ENSCAFT00000068159.2">
    <property type="protein sequence ID" value="ENSCAFP00000048023.2"/>
    <property type="gene ID" value="ENSCAFG00000010734.5"/>
</dbReference>
<organism evidence="21 23">
    <name type="scientific">Canis lupus familiaris</name>
    <name type="common">Dog</name>
    <name type="synonym">Canis familiaris</name>
    <dbReference type="NCBI Taxonomy" id="9615"/>
    <lineage>
        <taxon>Eukaryota</taxon>
        <taxon>Metazoa</taxon>
        <taxon>Chordata</taxon>
        <taxon>Craniata</taxon>
        <taxon>Vertebrata</taxon>
        <taxon>Euteleostomi</taxon>
        <taxon>Mammalia</taxon>
        <taxon>Eutheria</taxon>
        <taxon>Laurasiatheria</taxon>
        <taxon>Carnivora</taxon>
        <taxon>Caniformia</taxon>
        <taxon>Canidae</taxon>
        <taxon>Canis</taxon>
    </lineage>
</organism>
<dbReference type="InterPro" id="IPR019787">
    <property type="entry name" value="Znf_PHD-finger"/>
</dbReference>
<feature type="region of interest" description="Disordered" evidence="15">
    <location>
        <begin position="519"/>
        <end position="720"/>
    </location>
</feature>
<keyword evidence="4" id="KW-0479">Metal-binding</keyword>
<evidence type="ECO:0000256" key="4">
    <source>
        <dbReference type="ARBA" id="ARBA00022723"/>
    </source>
</evidence>
<dbReference type="PANTHER" id="PTHR46453:SF3">
    <property type="entry name" value="MYND-TYPE ZINC FINGER-CONTAINING CHROMATIN READER ZMYND8"/>
    <property type="match status" value="1"/>
</dbReference>
<dbReference type="Pfam" id="PF23460">
    <property type="entry name" value="ZMYND8_CC"/>
    <property type="match status" value="1"/>
</dbReference>
<evidence type="ECO:0000313" key="21">
    <source>
        <dbReference type="Ensembl" id="ENSCAFP00040012577.1"/>
    </source>
</evidence>
<feature type="compositionally biased region" description="Polar residues" evidence="15">
    <location>
        <begin position="370"/>
        <end position="379"/>
    </location>
</feature>
<dbReference type="Gene3D" id="2.30.30.140">
    <property type="match status" value="1"/>
</dbReference>
<dbReference type="InterPro" id="IPR001965">
    <property type="entry name" value="Znf_PHD"/>
</dbReference>
<dbReference type="OrthoDB" id="6272564at2759"/>
<evidence type="ECO:0000259" key="18">
    <source>
        <dbReference type="PROSITE" id="PS50812"/>
    </source>
</evidence>
<dbReference type="InterPro" id="IPR036427">
    <property type="entry name" value="Bromodomain-like_sf"/>
</dbReference>
<dbReference type="Pfam" id="PF00628">
    <property type="entry name" value="PHD"/>
    <property type="match status" value="1"/>
</dbReference>
<feature type="coiled-coil region" evidence="14">
    <location>
        <begin position="871"/>
        <end position="920"/>
    </location>
</feature>
<keyword evidence="8" id="KW-0805">Transcription regulation</keyword>
<feature type="compositionally biased region" description="Low complexity" evidence="15">
    <location>
        <begin position="981"/>
        <end position="999"/>
    </location>
</feature>
<feature type="compositionally biased region" description="Low complexity" evidence="15">
    <location>
        <begin position="707"/>
        <end position="720"/>
    </location>
</feature>
<feature type="compositionally biased region" description="Basic and acidic residues" evidence="15">
    <location>
        <begin position="522"/>
        <end position="534"/>
    </location>
</feature>
<dbReference type="SUPFAM" id="SSF144232">
    <property type="entry name" value="HIT/MYND zinc finger-like"/>
    <property type="match status" value="1"/>
</dbReference>
<reference evidence="20 22" key="1">
    <citation type="journal article" date="2005" name="Nature">
        <title>Genome sequence, comparative analysis and haplotype structure of the domestic dog.</title>
        <authorList>
            <consortium name="Broad Sequencing Platform"/>
            <person name="Lindblad-Toh K."/>
            <person name="Wade C.M."/>
            <person name="Mikkelsen T.S."/>
            <person name="Karlsson E.K."/>
            <person name="Jaffe D.B."/>
            <person name="Kamal M."/>
            <person name="Clamp M."/>
            <person name="Chang J.L."/>
            <person name="Kulbokas E.J. III"/>
            <person name="Zody M.C."/>
            <person name="Mauceli E."/>
            <person name="Xie X."/>
            <person name="Breen M."/>
            <person name="Wayne R.K."/>
            <person name="Ostrander E.A."/>
            <person name="Ponting C.P."/>
            <person name="Galibert F."/>
            <person name="Smith D.R."/>
            <person name="DeJong P.J."/>
            <person name="Kirkness E."/>
            <person name="Alvarez P."/>
            <person name="Biagi T."/>
            <person name="Brockman W."/>
            <person name="Butler J."/>
            <person name="Chin C.W."/>
            <person name="Cook A."/>
            <person name="Cuff J."/>
            <person name="Daly M.J."/>
            <person name="DeCaprio D."/>
            <person name="Gnerre S."/>
            <person name="Grabherr M."/>
            <person name="Kellis M."/>
            <person name="Kleber M."/>
            <person name="Bardeleben C."/>
            <person name="Goodstadt L."/>
            <person name="Heger A."/>
            <person name="Hitte C."/>
            <person name="Kim L."/>
            <person name="Koepfli K.P."/>
            <person name="Parker H.G."/>
            <person name="Pollinger J.P."/>
            <person name="Searle S.M."/>
            <person name="Sutter N.B."/>
            <person name="Thomas R."/>
            <person name="Webber C."/>
            <person name="Baldwin J."/>
            <person name="Abebe A."/>
            <person name="Abouelleil A."/>
            <person name="Aftuck L."/>
            <person name="Ait-Zahra M."/>
            <person name="Aldredge T."/>
            <person name="Allen N."/>
            <person name="An P."/>
            <person name="Anderson S."/>
            <person name="Antoine C."/>
            <person name="Arachchi H."/>
            <person name="Aslam A."/>
            <person name="Ayotte L."/>
            <person name="Bachantsang P."/>
            <person name="Barry A."/>
            <person name="Bayul T."/>
            <person name="Benamara M."/>
            <person name="Berlin A."/>
            <person name="Bessette D."/>
            <person name="Blitshteyn B."/>
            <person name="Bloom T."/>
            <person name="Blye J."/>
            <person name="Boguslavskiy L."/>
            <person name="Bonnet C."/>
            <person name="Boukhgalter B."/>
            <person name="Brown A."/>
            <person name="Cahill P."/>
            <person name="Calixte N."/>
            <person name="Camarata J."/>
            <person name="Cheshatsang Y."/>
            <person name="Chu J."/>
            <person name="Citroen M."/>
            <person name="Collymore A."/>
            <person name="Cooke P."/>
            <person name="Dawoe T."/>
            <person name="Daza R."/>
            <person name="Decktor K."/>
            <person name="DeGray S."/>
            <person name="Dhargay N."/>
            <person name="Dooley K."/>
            <person name="Dooley K."/>
            <person name="Dorje P."/>
            <person name="Dorjee K."/>
            <person name="Dorris L."/>
            <person name="Duffey N."/>
            <person name="Dupes A."/>
            <person name="Egbiremolen O."/>
            <person name="Elong R."/>
            <person name="Falk J."/>
            <person name="Farina A."/>
            <person name="Faro S."/>
            <person name="Ferguson D."/>
            <person name="Ferreira P."/>
            <person name="Fisher S."/>
            <person name="FitzGerald M."/>
            <person name="Foley K."/>
            <person name="Foley C."/>
            <person name="Franke A."/>
            <person name="Friedrich D."/>
            <person name="Gage D."/>
            <person name="Garber M."/>
            <person name="Gearin G."/>
            <person name="Giannoukos G."/>
            <person name="Goode T."/>
            <person name="Goyette A."/>
            <person name="Graham J."/>
            <person name="Grandbois E."/>
            <person name="Gyaltsen K."/>
            <person name="Hafez N."/>
            <person name="Hagopian D."/>
            <person name="Hagos B."/>
            <person name="Hall J."/>
            <person name="Healy C."/>
            <person name="Hegarty R."/>
            <person name="Honan T."/>
            <person name="Horn A."/>
            <person name="Houde N."/>
            <person name="Hughes L."/>
            <person name="Hunnicutt L."/>
            <person name="Husby M."/>
            <person name="Jester B."/>
            <person name="Jones C."/>
            <person name="Kamat A."/>
            <person name="Kanga B."/>
            <person name="Kells C."/>
            <person name="Khazanovich D."/>
            <person name="Kieu A.C."/>
            <person name="Kisner P."/>
            <person name="Kumar M."/>
            <person name="Lance K."/>
            <person name="Landers T."/>
            <person name="Lara M."/>
            <person name="Lee W."/>
            <person name="Leger J.P."/>
            <person name="Lennon N."/>
            <person name="Leuper L."/>
            <person name="LeVine S."/>
            <person name="Liu J."/>
            <person name="Liu X."/>
            <person name="Lokyitsang Y."/>
            <person name="Lokyitsang T."/>
            <person name="Lui A."/>
            <person name="Macdonald J."/>
            <person name="Major J."/>
            <person name="Marabella R."/>
            <person name="Maru K."/>
            <person name="Matthews C."/>
            <person name="McDonough S."/>
            <person name="Mehta T."/>
            <person name="Meldrim J."/>
            <person name="Melnikov A."/>
            <person name="Meneus L."/>
            <person name="Mihalev A."/>
            <person name="Mihova T."/>
            <person name="Miller K."/>
            <person name="Mittelman R."/>
            <person name="Mlenga V."/>
            <person name="Mulrain L."/>
            <person name="Munson G."/>
            <person name="Navidi A."/>
            <person name="Naylor J."/>
            <person name="Nguyen T."/>
            <person name="Nguyen N."/>
            <person name="Nguyen C."/>
            <person name="Nguyen T."/>
            <person name="Nicol R."/>
            <person name="Norbu N."/>
            <person name="Norbu C."/>
            <person name="Novod N."/>
            <person name="Nyima T."/>
            <person name="Olandt P."/>
            <person name="O'Neill B."/>
            <person name="O'Neill K."/>
            <person name="Osman S."/>
            <person name="Oyono L."/>
            <person name="Patti C."/>
            <person name="Perrin D."/>
            <person name="Phunkhang P."/>
            <person name="Pierre F."/>
            <person name="Priest M."/>
            <person name="Rachupka A."/>
            <person name="Raghuraman S."/>
            <person name="Rameau R."/>
            <person name="Ray V."/>
            <person name="Raymond C."/>
            <person name="Rege F."/>
            <person name="Rise C."/>
            <person name="Rogers J."/>
            <person name="Rogov P."/>
            <person name="Sahalie J."/>
            <person name="Settipalli S."/>
            <person name="Sharpe T."/>
            <person name="Shea T."/>
            <person name="Sheehan M."/>
            <person name="Sherpa N."/>
            <person name="Shi J."/>
            <person name="Shih D."/>
            <person name="Sloan J."/>
            <person name="Smith C."/>
            <person name="Sparrow T."/>
            <person name="Stalker J."/>
            <person name="Stange-Thomann N."/>
            <person name="Stavropoulos S."/>
            <person name="Stone C."/>
            <person name="Stone S."/>
            <person name="Sykes S."/>
            <person name="Tchuinga P."/>
            <person name="Tenzing P."/>
            <person name="Tesfaye S."/>
            <person name="Thoulutsang D."/>
            <person name="Thoulutsang Y."/>
            <person name="Topham K."/>
            <person name="Topping I."/>
            <person name="Tsamla T."/>
            <person name="Vassiliev H."/>
            <person name="Venkataraman V."/>
            <person name="Vo A."/>
            <person name="Wangchuk T."/>
            <person name="Wangdi T."/>
            <person name="Weiand M."/>
            <person name="Wilkinson J."/>
            <person name="Wilson A."/>
            <person name="Yadav S."/>
            <person name="Yang S."/>
            <person name="Yang X."/>
            <person name="Young G."/>
            <person name="Yu Q."/>
            <person name="Zainoun J."/>
            <person name="Zembek L."/>
            <person name="Zimmer A."/>
            <person name="Lander E.S."/>
        </authorList>
    </citation>
    <scope>NUCLEOTIDE SEQUENCE [LARGE SCALE GENOMIC DNA]</scope>
    <source>
        <strain evidence="20">Boxer</strain>
    </source>
</reference>
<dbReference type="InterPro" id="IPR056987">
    <property type="entry name" value="ZMYND8_CC"/>
</dbReference>
<dbReference type="PRINTS" id="PR00503">
    <property type="entry name" value="BROMODOMAIN"/>
</dbReference>
<dbReference type="GO" id="GO:0045892">
    <property type="term" value="P:negative regulation of DNA-templated transcription"/>
    <property type="evidence" value="ECO:0007669"/>
    <property type="project" value="UniProtKB-ARBA"/>
</dbReference>
<evidence type="ECO:0000313" key="20">
    <source>
        <dbReference type="Ensembl" id="ENSCAFP00000048023.2"/>
    </source>
</evidence>
<keyword evidence="7" id="KW-0156">Chromatin regulator</keyword>
<feature type="compositionally biased region" description="Polar residues" evidence="15">
    <location>
        <begin position="1017"/>
        <end position="1036"/>
    </location>
</feature>
<evidence type="ECO:0000256" key="7">
    <source>
        <dbReference type="ARBA" id="ARBA00022853"/>
    </source>
</evidence>
<feature type="compositionally biased region" description="Basic and acidic residues" evidence="15">
    <location>
        <begin position="543"/>
        <end position="568"/>
    </location>
</feature>
<dbReference type="PROSITE" id="PS50865">
    <property type="entry name" value="ZF_MYND_2"/>
    <property type="match status" value="1"/>
</dbReference>
<feature type="compositionally biased region" description="Polar residues" evidence="15">
    <location>
        <begin position="685"/>
        <end position="706"/>
    </location>
</feature>
<dbReference type="PANTHER" id="PTHR46453">
    <property type="entry name" value="PROTEIN KINASE C-BINDING PROTEIN 1"/>
    <property type="match status" value="1"/>
</dbReference>
<dbReference type="FunFam" id="2.30.30.140:FF:000003">
    <property type="entry name" value="Protein kinase C-binding protein 1 isoform C"/>
    <property type="match status" value="1"/>
</dbReference>
<evidence type="ECO:0000256" key="8">
    <source>
        <dbReference type="ARBA" id="ARBA00023015"/>
    </source>
</evidence>
<feature type="domain" description="MYND-type" evidence="19">
    <location>
        <begin position="924"/>
        <end position="958"/>
    </location>
</feature>
<feature type="domain" description="PHD-type" evidence="17">
    <location>
        <begin position="63"/>
        <end position="108"/>
    </location>
</feature>
<dbReference type="InterPro" id="IPR044075">
    <property type="entry name" value="PRKCBP1_PHD"/>
</dbReference>
<evidence type="ECO:0000256" key="13">
    <source>
        <dbReference type="PROSITE-ProRule" id="PRU00134"/>
    </source>
</evidence>
<dbReference type="InterPro" id="IPR021931">
    <property type="entry name" value="ZMYND8"/>
</dbReference>
<sequence length="1083" mass="119095">MDISTRSKDPGSTERTAQKRKFPSPPHSSNGHSPQDTSTSPIKKKKKPGLLNNNNKEQDGRNDFYCWVCHREGQVLCCELCPRVYHAKCLRLTSEPEGDWFCPECETDAFQKPVPLEQHPDYAEYIFHPMDLCTLEKNAKKKMYGCTEAFLADAKWILHNCIIYNGGNHKLTQIAKVVIKICEHEMNEIEVCPECYLAACQKRDNWFCEPCSNPHPLVWAKLKGFPFWPAKALRDKDGQVDARFFGQHDRAWVPINNCYLMSKEIPFSVKKTKSIFNSAMQEMEVYVENIRRKFGVFNYSPFRTPYTPNSQYQMLLDPSNPSAGAAKIDKQEKVKLNFDMTASPKILMSKPMLSGGAGRRISLSDMPRSPMSTNSSVHTGSDVEQDAEKKATSSHFSASEESMDFLDKSTASPASAKTGQAGSLSGSPKTFSPQASTPITTKTDKTSTTGSILNLNLDRSKAEMDLKELSESVQQQTAPVPLISPKRQIRSRFQLNLDKTIESCKAQLGINEISEDVYTAVEHSDSEDSEKSDSSDSEYISDDEQKSKNEPEDAEDKEGSRMDKEPSAVKKKPKLANPVETKEELKSTSPASEKADPGSVKEKASPQPEKDFSEKAKASPHPTKDKLKGKDETDSPTVHLGLDSDSESELVIDLGEDHSGREGRKNKKEPKETSPKQDVVGKAPPSTTAGSQSPPETPLLTRSSSQTPTAGVTATTSTTSTVTAPAATAAAATAAATGSPVKKQRPLLPKETAPAVQRVVWNSSTVQQKEITQSPSTSTITLVTSTQSSPLVTSSGSASTLASSVNADLPIATASADVAADIAKYTSKMMDAIKGTMTEIYNDLSKNTTGSTIAEIRRLRIEIEKLQWLHQQELSEMKHNLELTMAEMRQSLEQERDRLIAEVKKQLELEKQQAVDETKKKQWCANCKKEAIFYCCWNTSYCDYPCQQAHWPEHMKSCTQSATAPQQEADAEVNTETLNKSSQGSSSSTQAAPTETASTSKDKESSAEKSKDSGSTLDLSGSRETPSSILLGSNQGSDHSRSSKSSCWSGSDEKRGSTRSEHNASSSSKSLLPKESRLDTFWD</sequence>
<evidence type="ECO:0000256" key="1">
    <source>
        <dbReference type="ARBA" id="ARBA00004123"/>
    </source>
</evidence>
<proteinExistence type="predicted"/>
<evidence type="ECO:0000256" key="5">
    <source>
        <dbReference type="ARBA" id="ARBA00022771"/>
    </source>
</evidence>
<dbReference type="CDD" id="cd15538">
    <property type="entry name" value="PHD_PRKCBP1"/>
    <property type="match status" value="1"/>
</dbReference>
<dbReference type="PROSITE" id="PS01360">
    <property type="entry name" value="ZF_MYND_1"/>
    <property type="match status" value="1"/>
</dbReference>
<dbReference type="SUPFAM" id="SSF57903">
    <property type="entry name" value="FYVE/PHD zinc finger"/>
    <property type="match status" value="1"/>
</dbReference>
<dbReference type="CDD" id="cd20160">
    <property type="entry name" value="PWWP_PRKCBP1"/>
    <property type="match status" value="1"/>
</dbReference>
<feature type="compositionally biased region" description="Basic and acidic residues" evidence="15">
    <location>
        <begin position="1072"/>
        <end position="1083"/>
    </location>
</feature>
<dbReference type="SMART" id="SM00293">
    <property type="entry name" value="PWWP"/>
    <property type="match status" value="1"/>
</dbReference>
<dbReference type="GO" id="GO:0005634">
    <property type="term" value="C:nucleus"/>
    <property type="evidence" value="ECO:0007669"/>
    <property type="project" value="UniProtKB-SubCell"/>
</dbReference>
<comment type="subcellular location">
    <subcellularLocation>
        <location evidence="2">Chromosome</location>
    </subcellularLocation>
    <subcellularLocation>
        <location evidence="1">Nucleus</location>
    </subcellularLocation>
</comment>
<dbReference type="Pfam" id="PF24324">
    <property type="entry name" value="MYND_ZMYND11_ZMYD8"/>
    <property type="match status" value="1"/>
</dbReference>
<dbReference type="InterPro" id="IPR057053">
    <property type="entry name" value="MYND_ZMYND11_ZMYD8"/>
</dbReference>
<name>A0A8C0QI94_CANLF</name>
<feature type="compositionally biased region" description="Basic and acidic residues" evidence="15">
    <location>
        <begin position="1"/>
        <end position="12"/>
    </location>
</feature>
<dbReference type="Gene3D" id="6.10.140.2220">
    <property type="match status" value="1"/>
</dbReference>
<evidence type="ECO:0000256" key="11">
    <source>
        <dbReference type="ARBA" id="ARBA00023242"/>
    </source>
</evidence>
<keyword evidence="3" id="KW-0158">Chromosome</keyword>
<dbReference type="SMART" id="SM00297">
    <property type="entry name" value="BROMO"/>
    <property type="match status" value="1"/>
</dbReference>
<keyword evidence="14" id="KW-0175">Coiled coil</keyword>
<dbReference type="InterPro" id="IPR011011">
    <property type="entry name" value="Znf_FYVE_PHD"/>
</dbReference>
<feature type="region of interest" description="Disordered" evidence="15">
    <location>
        <begin position="733"/>
        <end position="753"/>
    </location>
</feature>
<protein>
    <submittedName>
        <fullName evidence="21">Zinc finger MYND-type containing 8</fullName>
    </submittedName>
</protein>
<evidence type="ECO:0000256" key="3">
    <source>
        <dbReference type="ARBA" id="ARBA00022454"/>
    </source>
</evidence>
<evidence type="ECO:0000313" key="22">
    <source>
        <dbReference type="Proteomes" id="UP000002254"/>
    </source>
</evidence>
<dbReference type="Gene3D" id="3.30.40.10">
    <property type="entry name" value="Zinc/RING finger domain, C3HC4 (zinc finger)"/>
    <property type="match status" value="1"/>
</dbReference>
<evidence type="ECO:0000259" key="16">
    <source>
        <dbReference type="PROSITE" id="PS50014"/>
    </source>
</evidence>
<reference evidence="21" key="2">
    <citation type="submission" date="2018-10" db="EMBL/GenBank/DDBJ databases">
        <title>De novo assembly of a Great Dane genome.</title>
        <authorList>
            <person name="Kidd J.M."/>
            <person name="Pendleton A.L."/>
            <person name="Shen F."/>
            <person name="Emery S."/>
        </authorList>
    </citation>
    <scope>NUCLEOTIDE SEQUENCE [LARGE SCALE GENOMIC DNA]</scope>
    <source>
        <strain evidence="21">Great Dane</strain>
    </source>
</reference>
<dbReference type="PROSITE" id="PS50016">
    <property type="entry name" value="ZF_PHD_2"/>
    <property type="match status" value="1"/>
</dbReference>
<evidence type="ECO:0000256" key="9">
    <source>
        <dbReference type="ARBA" id="ARBA00023117"/>
    </source>
</evidence>
<dbReference type="AlphaFoldDB" id="A0A8C0QI94"/>
<dbReference type="SUPFAM" id="SSF47370">
    <property type="entry name" value="Bromodomain"/>
    <property type="match status" value="1"/>
</dbReference>
<dbReference type="SUPFAM" id="SSF63748">
    <property type="entry name" value="Tudor/PWWP/MBT"/>
    <property type="match status" value="1"/>
</dbReference>
<evidence type="ECO:0000259" key="17">
    <source>
        <dbReference type="PROSITE" id="PS50016"/>
    </source>
</evidence>
<feature type="compositionally biased region" description="Low complexity" evidence="15">
    <location>
        <begin position="436"/>
        <end position="449"/>
    </location>
</feature>
<dbReference type="InterPro" id="IPR000313">
    <property type="entry name" value="PWWP_dom"/>
</dbReference>
<dbReference type="Pfam" id="PF00439">
    <property type="entry name" value="Bromodomain"/>
    <property type="match status" value="1"/>
</dbReference>
<dbReference type="PROSITE" id="PS50014">
    <property type="entry name" value="BROMODOMAIN_2"/>
    <property type="match status" value="1"/>
</dbReference>
<dbReference type="SMART" id="SM00249">
    <property type="entry name" value="PHD"/>
    <property type="match status" value="1"/>
</dbReference>
<dbReference type="Proteomes" id="UP000002254">
    <property type="component" value="Chromosome 24"/>
</dbReference>
<dbReference type="FunFam" id="6.10.140.2220:FF:000002">
    <property type="entry name" value="Protein kinase C-binding protein 1 isoform C"/>
    <property type="match status" value="1"/>
</dbReference>
<feature type="compositionally biased region" description="Polar residues" evidence="15">
    <location>
        <begin position="409"/>
        <end position="435"/>
    </location>
</feature>
<evidence type="ECO:0000256" key="15">
    <source>
        <dbReference type="SAM" id="MobiDB-lite"/>
    </source>
</evidence>
<dbReference type="InterPro" id="IPR019786">
    <property type="entry name" value="Zinc_finger_PHD-type_CS"/>
</dbReference>
<dbReference type="Ensembl" id="ENSCAFT00040014545.1">
    <property type="protein sequence ID" value="ENSCAFP00040012577.1"/>
    <property type="gene ID" value="ENSCAFG00040007343.1"/>
</dbReference>
<dbReference type="GO" id="GO:0008270">
    <property type="term" value="F:zinc ion binding"/>
    <property type="evidence" value="ECO:0007669"/>
    <property type="project" value="UniProtKB-KW"/>
</dbReference>
<feature type="domain" description="PWWP" evidence="18">
    <location>
        <begin position="214"/>
        <end position="264"/>
    </location>
</feature>
<dbReference type="InterPro" id="IPR001487">
    <property type="entry name" value="Bromodomain"/>
</dbReference>
<dbReference type="Proteomes" id="UP000694542">
    <property type="component" value="Chromosome 24"/>
</dbReference>
<dbReference type="InterPro" id="IPR002893">
    <property type="entry name" value="Znf_MYND"/>
</dbReference>
<evidence type="ECO:0000313" key="23">
    <source>
        <dbReference type="Proteomes" id="UP000694542"/>
    </source>
</evidence>
<accession>A0A8C0QI94</accession>
<keyword evidence="6" id="KW-0862">Zinc</keyword>
<dbReference type="Gene3D" id="1.20.920.10">
    <property type="entry name" value="Bromodomain-like"/>
    <property type="match status" value="1"/>
</dbReference>
<evidence type="ECO:0000256" key="12">
    <source>
        <dbReference type="PROSITE-ProRule" id="PRU00035"/>
    </source>
</evidence>
<keyword evidence="9 12" id="KW-0103">Bromodomain</keyword>
<dbReference type="PROSITE" id="PS50812">
    <property type="entry name" value="PWWP"/>
    <property type="match status" value="1"/>
</dbReference>
<keyword evidence="11" id="KW-0539">Nucleus</keyword>
<dbReference type="Pfam" id="PF12064">
    <property type="entry name" value="DUF3544"/>
    <property type="match status" value="1"/>
</dbReference>
<feature type="domain" description="Bromo" evidence="16">
    <location>
        <begin position="107"/>
        <end position="172"/>
    </location>
</feature>
<dbReference type="Pfam" id="PF00855">
    <property type="entry name" value="PWWP"/>
    <property type="match status" value="1"/>
</dbReference>
<dbReference type="GO" id="GO:0140006">
    <property type="term" value="F:histone H3 reader activity"/>
    <property type="evidence" value="ECO:0007669"/>
    <property type="project" value="UniProtKB-ARBA"/>
</dbReference>
<dbReference type="PROSITE" id="PS01359">
    <property type="entry name" value="ZF_PHD_1"/>
    <property type="match status" value="1"/>
</dbReference>
<keyword evidence="5 13" id="KW-0863">Zinc-finger</keyword>
<feature type="compositionally biased region" description="Basic and acidic residues" evidence="15">
    <location>
        <begin position="655"/>
        <end position="675"/>
    </location>
</feature>
<dbReference type="CDD" id="cd05508">
    <property type="entry name" value="Bromo_RACK7"/>
    <property type="match status" value="1"/>
</dbReference>
<keyword evidence="10" id="KW-0804">Transcription</keyword>
<dbReference type="InterPro" id="IPR013083">
    <property type="entry name" value="Znf_RING/FYVE/PHD"/>
</dbReference>
<reference evidence="21" key="3">
    <citation type="submission" date="2025-05" db="UniProtKB">
        <authorList>
            <consortium name="Ensembl"/>
        </authorList>
    </citation>
    <scope>IDENTIFICATION</scope>
</reference>
<feature type="region of interest" description="Disordered" evidence="15">
    <location>
        <begin position="967"/>
        <end position="1083"/>
    </location>
</feature>
<dbReference type="GO" id="GO:0005694">
    <property type="term" value="C:chromosome"/>
    <property type="evidence" value="ECO:0007669"/>
    <property type="project" value="UniProtKB-SubCell"/>
</dbReference>